<name>A0A6J4JEW8_9BACT</name>
<dbReference type="EMBL" id="CADCTJ010000946">
    <property type="protein sequence ID" value="CAA9275670.1"/>
    <property type="molecule type" value="Genomic_DNA"/>
</dbReference>
<protein>
    <submittedName>
        <fullName evidence="1">Uncharacterized protein</fullName>
    </submittedName>
</protein>
<accession>A0A6J4JEW8</accession>
<evidence type="ECO:0000313" key="1">
    <source>
        <dbReference type="EMBL" id="CAA9275670.1"/>
    </source>
</evidence>
<dbReference type="AlphaFoldDB" id="A0A6J4JEW8"/>
<proteinExistence type="predicted"/>
<organism evidence="1">
    <name type="scientific">uncultured Adhaeribacter sp</name>
    <dbReference type="NCBI Taxonomy" id="448109"/>
    <lineage>
        <taxon>Bacteria</taxon>
        <taxon>Pseudomonadati</taxon>
        <taxon>Bacteroidota</taxon>
        <taxon>Cytophagia</taxon>
        <taxon>Cytophagales</taxon>
        <taxon>Hymenobacteraceae</taxon>
        <taxon>Adhaeribacter</taxon>
        <taxon>environmental samples</taxon>
    </lineage>
</organism>
<gene>
    <name evidence="1" type="ORF">AVDCRST_MAG95-3010</name>
</gene>
<sequence>MLANAQLIRWPYQQLTLDYIPLFFKLFLTRVCASASGPITFHLQLPNLSIKSIQVYLHLLFFPFCTRKYQLKILEKLLFLWGNLVCRKRQTEYNAHFIIYWHGDE</sequence>
<reference evidence="1" key="1">
    <citation type="submission" date="2020-02" db="EMBL/GenBank/DDBJ databases">
        <authorList>
            <person name="Meier V. D."/>
        </authorList>
    </citation>
    <scope>NUCLEOTIDE SEQUENCE</scope>
    <source>
        <strain evidence="1">AVDCRST_MAG95</strain>
    </source>
</reference>